<dbReference type="Pfam" id="PF01157">
    <property type="entry name" value="Ribosomal_L21e"/>
    <property type="match status" value="1"/>
</dbReference>
<name>A0AA88YJ07_PINIB</name>
<dbReference type="SUPFAM" id="SSF50104">
    <property type="entry name" value="Translation proteins SH3-like domain"/>
    <property type="match status" value="1"/>
</dbReference>
<dbReference type="InterPro" id="IPR001147">
    <property type="entry name" value="Ribosomal_eL21"/>
</dbReference>
<organism evidence="7 8">
    <name type="scientific">Pinctada imbricata</name>
    <name type="common">Atlantic pearl-oyster</name>
    <name type="synonym">Pinctada martensii</name>
    <dbReference type="NCBI Taxonomy" id="66713"/>
    <lineage>
        <taxon>Eukaryota</taxon>
        <taxon>Metazoa</taxon>
        <taxon>Spiralia</taxon>
        <taxon>Lophotrochozoa</taxon>
        <taxon>Mollusca</taxon>
        <taxon>Bivalvia</taxon>
        <taxon>Autobranchia</taxon>
        <taxon>Pteriomorphia</taxon>
        <taxon>Pterioida</taxon>
        <taxon>Pterioidea</taxon>
        <taxon>Pteriidae</taxon>
        <taxon>Pinctada</taxon>
    </lineage>
</organism>
<sequence>MTNTKGYRRGTRYMFSRRFKHHGPTRLGKYMVTFRRGDIVDVKGDGAIQKGMPHKVYHGKTGRIFNVTKHAVGVVVNKHVGNRIIAKKINVRIEHVKHSNCRLEFLERVKANEMKKKEAKEKGQKISLKRQPQGPRTKHFVSTKFNKVQVVGAHTL</sequence>
<evidence type="ECO:0000313" key="7">
    <source>
        <dbReference type="EMBL" id="KAK3100344.1"/>
    </source>
</evidence>
<evidence type="ECO:0000256" key="2">
    <source>
        <dbReference type="ARBA" id="ARBA00022980"/>
    </source>
</evidence>
<comment type="caution">
    <text evidence="7">The sequence shown here is derived from an EMBL/GenBank/DDBJ whole genome shotgun (WGS) entry which is preliminary data.</text>
</comment>
<evidence type="ECO:0000256" key="6">
    <source>
        <dbReference type="SAM" id="MobiDB-lite"/>
    </source>
</evidence>
<proteinExistence type="inferred from homology"/>
<dbReference type="InterPro" id="IPR018259">
    <property type="entry name" value="Ribosomal_eL21_CS"/>
</dbReference>
<evidence type="ECO:0000256" key="4">
    <source>
        <dbReference type="ARBA" id="ARBA00035219"/>
    </source>
</evidence>
<keyword evidence="2" id="KW-0689">Ribosomal protein</keyword>
<comment type="similarity">
    <text evidence="1">Belongs to the eukaryotic ribosomal protein eL21 family.</text>
</comment>
<dbReference type="GO" id="GO:0005840">
    <property type="term" value="C:ribosome"/>
    <property type="evidence" value="ECO:0007669"/>
    <property type="project" value="UniProtKB-KW"/>
</dbReference>
<evidence type="ECO:0000256" key="1">
    <source>
        <dbReference type="ARBA" id="ARBA00008427"/>
    </source>
</evidence>
<evidence type="ECO:0000256" key="5">
    <source>
        <dbReference type="ARBA" id="ARBA00035327"/>
    </source>
</evidence>
<dbReference type="GO" id="GO:1990904">
    <property type="term" value="C:ribonucleoprotein complex"/>
    <property type="evidence" value="ECO:0007669"/>
    <property type="project" value="UniProtKB-KW"/>
</dbReference>
<dbReference type="PANTHER" id="PTHR20981">
    <property type="entry name" value="60S RIBOSOMAL PROTEIN L21"/>
    <property type="match status" value="1"/>
</dbReference>
<dbReference type="AlphaFoldDB" id="A0AA88YJ07"/>
<dbReference type="InterPro" id="IPR008991">
    <property type="entry name" value="Translation_prot_SH3-like_sf"/>
</dbReference>
<dbReference type="GO" id="GO:0006412">
    <property type="term" value="P:translation"/>
    <property type="evidence" value="ECO:0007669"/>
    <property type="project" value="InterPro"/>
</dbReference>
<accession>A0AA88YJ07</accession>
<dbReference type="Proteomes" id="UP001186944">
    <property type="component" value="Unassembled WGS sequence"/>
</dbReference>
<feature type="region of interest" description="Disordered" evidence="6">
    <location>
        <begin position="116"/>
        <end position="137"/>
    </location>
</feature>
<evidence type="ECO:0000313" key="8">
    <source>
        <dbReference type="Proteomes" id="UP001186944"/>
    </source>
</evidence>
<dbReference type="EMBL" id="VSWD01000006">
    <property type="protein sequence ID" value="KAK3100344.1"/>
    <property type="molecule type" value="Genomic_DNA"/>
</dbReference>
<keyword evidence="3" id="KW-0687">Ribonucleoprotein</keyword>
<dbReference type="PROSITE" id="PS01171">
    <property type="entry name" value="RIBOSOMAL_L21E"/>
    <property type="match status" value="1"/>
</dbReference>
<protein>
    <recommendedName>
        <fullName evidence="4">Large ribosomal subunit protein eL21</fullName>
    </recommendedName>
    <alternativeName>
        <fullName evidence="5">60S ribosomal protein L21</fullName>
    </alternativeName>
</protein>
<keyword evidence="8" id="KW-1185">Reference proteome</keyword>
<dbReference type="FunFam" id="2.30.30.70:FF:000001">
    <property type="entry name" value="60S ribosomal protein L21"/>
    <property type="match status" value="1"/>
</dbReference>
<reference evidence="7" key="1">
    <citation type="submission" date="2019-08" db="EMBL/GenBank/DDBJ databases">
        <title>The improved chromosome-level genome for the pearl oyster Pinctada fucata martensii using PacBio sequencing and Hi-C.</title>
        <authorList>
            <person name="Zheng Z."/>
        </authorList>
    </citation>
    <scope>NUCLEOTIDE SEQUENCE</scope>
    <source>
        <strain evidence="7">ZZ-2019</strain>
        <tissue evidence="7">Adductor muscle</tissue>
    </source>
</reference>
<dbReference type="InterPro" id="IPR036948">
    <property type="entry name" value="Ribosomal_eL21_sf"/>
</dbReference>
<evidence type="ECO:0000256" key="3">
    <source>
        <dbReference type="ARBA" id="ARBA00023274"/>
    </source>
</evidence>
<dbReference type="FunFam" id="6.10.250.3260:FF:000001">
    <property type="entry name" value="60S ribosomal protein L21"/>
    <property type="match status" value="1"/>
</dbReference>
<dbReference type="Gene3D" id="6.10.250.3260">
    <property type="match status" value="1"/>
</dbReference>
<gene>
    <name evidence="7" type="ORF">FSP39_018449</name>
</gene>
<dbReference type="GO" id="GO:0003735">
    <property type="term" value="F:structural constituent of ribosome"/>
    <property type="evidence" value="ECO:0007669"/>
    <property type="project" value="InterPro"/>
</dbReference>
<dbReference type="Gene3D" id="2.30.30.70">
    <property type="entry name" value="Ribosomal protein L21"/>
    <property type="match status" value="1"/>
</dbReference>